<gene>
    <name evidence="1" type="ORF">DFQ00_10567</name>
    <name evidence="2" type="ORF">HUB98_10450</name>
</gene>
<dbReference type="InterPro" id="IPR023198">
    <property type="entry name" value="PGP-like_dom2"/>
</dbReference>
<dbReference type="PANTHER" id="PTHR43434">
    <property type="entry name" value="PHOSPHOGLYCOLATE PHOSPHATASE"/>
    <property type="match status" value="1"/>
</dbReference>
<organism evidence="1 3">
    <name type="scientific">Paenibacillus barcinonensis</name>
    <dbReference type="NCBI Taxonomy" id="198119"/>
    <lineage>
        <taxon>Bacteria</taxon>
        <taxon>Bacillati</taxon>
        <taxon>Bacillota</taxon>
        <taxon>Bacilli</taxon>
        <taxon>Bacillales</taxon>
        <taxon>Paenibacillaceae</taxon>
        <taxon>Paenibacillus</taxon>
    </lineage>
</organism>
<dbReference type="Gene3D" id="3.40.50.1000">
    <property type="entry name" value="HAD superfamily/HAD-like"/>
    <property type="match status" value="1"/>
</dbReference>
<proteinExistence type="predicted"/>
<dbReference type="RefSeq" id="WP_110896280.1">
    <property type="nucleotide sequence ID" value="NZ_CP054614.1"/>
</dbReference>
<dbReference type="PANTHER" id="PTHR43434:SF1">
    <property type="entry name" value="PHOSPHOGLYCOLATE PHOSPHATASE"/>
    <property type="match status" value="1"/>
</dbReference>
<dbReference type="InterPro" id="IPR023214">
    <property type="entry name" value="HAD_sf"/>
</dbReference>
<evidence type="ECO:0000313" key="1">
    <source>
        <dbReference type="EMBL" id="PYE49565.1"/>
    </source>
</evidence>
<keyword evidence="2" id="KW-0378">Hydrolase</keyword>
<dbReference type="SUPFAM" id="SSF56784">
    <property type="entry name" value="HAD-like"/>
    <property type="match status" value="1"/>
</dbReference>
<dbReference type="AlphaFoldDB" id="A0A2V4V9I7"/>
<dbReference type="Proteomes" id="UP000509327">
    <property type="component" value="Chromosome"/>
</dbReference>
<keyword evidence="4" id="KW-1185">Reference proteome</keyword>
<dbReference type="SFLD" id="SFLDG01129">
    <property type="entry name" value="C1.5:_HAD__Beta-PGM__Phosphata"/>
    <property type="match status" value="1"/>
</dbReference>
<dbReference type="SFLD" id="SFLDS00003">
    <property type="entry name" value="Haloacid_Dehalogenase"/>
    <property type="match status" value="1"/>
</dbReference>
<dbReference type="GO" id="GO:0006281">
    <property type="term" value="P:DNA repair"/>
    <property type="evidence" value="ECO:0007669"/>
    <property type="project" value="TreeGrafter"/>
</dbReference>
<dbReference type="EMBL" id="CP054614">
    <property type="protein sequence ID" value="QKS56713.1"/>
    <property type="molecule type" value="Genomic_DNA"/>
</dbReference>
<protein>
    <submittedName>
        <fullName evidence="2">HAD family hydrolase</fullName>
    </submittedName>
    <submittedName>
        <fullName evidence="1">Phosphoglycolate phosphatase</fullName>
    </submittedName>
</protein>
<dbReference type="NCBIfam" id="TIGR01509">
    <property type="entry name" value="HAD-SF-IA-v3"/>
    <property type="match status" value="1"/>
</dbReference>
<evidence type="ECO:0000313" key="2">
    <source>
        <dbReference type="EMBL" id="QKS56713.1"/>
    </source>
</evidence>
<dbReference type="Proteomes" id="UP000247790">
    <property type="component" value="Unassembled WGS sequence"/>
</dbReference>
<evidence type="ECO:0000313" key="4">
    <source>
        <dbReference type="Proteomes" id="UP000509327"/>
    </source>
</evidence>
<dbReference type="EMBL" id="QJSW01000005">
    <property type="protein sequence ID" value="PYE49565.1"/>
    <property type="molecule type" value="Genomic_DNA"/>
</dbReference>
<dbReference type="NCBIfam" id="TIGR01549">
    <property type="entry name" value="HAD-SF-IA-v1"/>
    <property type="match status" value="1"/>
</dbReference>
<dbReference type="OrthoDB" id="9797743at2"/>
<dbReference type="InterPro" id="IPR006439">
    <property type="entry name" value="HAD-SF_hydro_IA"/>
</dbReference>
<reference evidence="1 3" key="1">
    <citation type="submission" date="2018-06" db="EMBL/GenBank/DDBJ databases">
        <title>Genomic Encyclopedia of Type Strains, Phase III (KMG-III): the genomes of soil and plant-associated and newly described type strains.</title>
        <authorList>
            <person name="Whitman W."/>
        </authorList>
    </citation>
    <scope>NUCLEOTIDE SEQUENCE [LARGE SCALE GENOMIC DNA]</scope>
    <source>
        <strain evidence="1 3">CECT 7022</strain>
    </source>
</reference>
<name>A0A2V4V9I7_PAEBA</name>
<reference evidence="2 4" key="2">
    <citation type="submission" date="2020-06" db="EMBL/GenBank/DDBJ databases">
        <title>Complete genome of Paenibacillus barcinonensis KACC11450.</title>
        <authorList>
            <person name="Kim M."/>
            <person name="Park Y.-J."/>
            <person name="Shin J.-H."/>
        </authorList>
    </citation>
    <scope>NUCLEOTIDE SEQUENCE [LARGE SCALE GENOMIC DNA]</scope>
    <source>
        <strain evidence="2 4">KACC11450</strain>
    </source>
</reference>
<dbReference type="InterPro" id="IPR050155">
    <property type="entry name" value="HAD-like_hydrolase_sf"/>
</dbReference>
<dbReference type="Pfam" id="PF00702">
    <property type="entry name" value="Hydrolase"/>
    <property type="match status" value="1"/>
</dbReference>
<dbReference type="GO" id="GO:0008967">
    <property type="term" value="F:phosphoglycolate phosphatase activity"/>
    <property type="evidence" value="ECO:0007669"/>
    <property type="project" value="TreeGrafter"/>
</dbReference>
<sequence length="260" mass="28364">MAVLNVHGRSISCKAILFDKDGTLLDFLQLWGPWAESMLSQLKVWMKEHGVSFTVKLEHVLGTLHDSEGRINGYDVQGPLAIATVDECNGWLAGQLYAGGTPWNEAITTIRQFSSAAMKSVRERKSAEPLPGLLDLLQRCKEAGLSLAVVTSDSTAAAEAHLEWMGIRSFFTSIVGCDRVTRGKPDGESFLLACRELSVEAHEAVVIGDSNGDMQMGRHAGSAFTVGYCPQLNQGSYLHEADAVIRHYDEVGIGLKEERE</sequence>
<evidence type="ECO:0000313" key="3">
    <source>
        <dbReference type="Proteomes" id="UP000247790"/>
    </source>
</evidence>
<dbReference type="InterPro" id="IPR036412">
    <property type="entry name" value="HAD-like_sf"/>
</dbReference>
<dbReference type="Gene3D" id="1.10.150.240">
    <property type="entry name" value="Putative phosphatase, domain 2"/>
    <property type="match status" value="1"/>
</dbReference>
<accession>A0A2V4V9I7</accession>